<sequence>MRLLYFIRSEGAYKSSSQYQNDFHLQSDLHGPQSKTPLISKNSFPPVEKASSEDTVLQMLWAIARVGLPASITQLFSMGMDLANMIFIGHSNDSAKIAGIGLGNLFINICSQAVILGLNGGISTLASQAYGAKNYRKVGIYLNRGRFIGLAFFIPQALLMLNCERILLLLGQDSAASAYAQEYTYYMIIAMLAHTQFDATRSYLNAIHKNTFVTMTMTITSVLHIFWCYYLVVYLNMGVKGVGIATMISYSQNCTVITIICKMLPDIKESFFLITRESIFEGWDEYMKIALPNTALIILEWGALEILALIASLINVDATSAQVIAMNAFIVLLQLPYGGEMGTVVCVGAALGEANAPKAISLLKIATILFFGLDSLLALVIICFKESIAHVFTSNPSIVYYLDDCFTAVALLTVVFGIHFILAGALRGLGLQMHATFTVLICQYGFSLPFGYLFSITWEQGVKGIWYGQIIGALSQMVTFTYILSKRVNWNEKAITINETMRLEKQAECIQLAEVNIEVQGNRPE</sequence>
<evidence type="ECO:0000256" key="2">
    <source>
        <dbReference type="SAM" id="Phobius"/>
    </source>
</evidence>
<organism evidence="3 4">
    <name type="scientific">Halteria grandinella</name>
    <dbReference type="NCBI Taxonomy" id="5974"/>
    <lineage>
        <taxon>Eukaryota</taxon>
        <taxon>Sar</taxon>
        <taxon>Alveolata</taxon>
        <taxon>Ciliophora</taxon>
        <taxon>Intramacronucleata</taxon>
        <taxon>Spirotrichea</taxon>
        <taxon>Stichotrichia</taxon>
        <taxon>Sporadotrichida</taxon>
        <taxon>Halteriidae</taxon>
        <taxon>Halteria</taxon>
    </lineage>
</organism>
<comment type="similarity">
    <text evidence="1">Belongs to the multi antimicrobial extrusion (MATE) (TC 2.A.66.1) family.</text>
</comment>
<feature type="transmembrane region" description="Helical" evidence="2">
    <location>
        <begin position="432"/>
        <end position="454"/>
    </location>
</feature>
<feature type="transmembrane region" description="Helical" evidence="2">
    <location>
        <begin position="405"/>
        <end position="426"/>
    </location>
</feature>
<gene>
    <name evidence="3" type="ORF">FGO68_gene15533</name>
</gene>
<dbReference type="NCBIfam" id="TIGR00797">
    <property type="entry name" value="matE"/>
    <property type="match status" value="1"/>
</dbReference>
<feature type="transmembrane region" description="Helical" evidence="2">
    <location>
        <begin position="466"/>
        <end position="484"/>
    </location>
</feature>
<keyword evidence="2" id="KW-0812">Transmembrane</keyword>
<dbReference type="GO" id="GO:0015297">
    <property type="term" value="F:antiporter activity"/>
    <property type="evidence" value="ECO:0007669"/>
    <property type="project" value="InterPro"/>
</dbReference>
<evidence type="ECO:0000256" key="1">
    <source>
        <dbReference type="ARBA" id="ARBA00010199"/>
    </source>
</evidence>
<comment type="caution">
    <text evidence="3">The sequence shown here is derived from an EMBL/GenBank/DDBJ whole genome shotgun (WGS) entry which is preliminary data.</text>
</comment>
<dbReference type="Pfam" id="PF01554">
    <property type="entry name" value="MatE"/>
    <property type="match status" value="2"/>
</dbReference>
<feature type="transmembrane region" description="Helical" evidence="2">
    <location>
        <begin position="147"/>
        <end position="171"/>
    </location>
</feature>
<dbReference type="Proteomes" id="UP000785679">
    <property type="component" value="Unassembled WGS sequence"/>
</dbReference>
<accession>A0A8J8T3V3</accession>
<protein>
    <recommendedName>
        <fullName evidence="5">Multidrug and toxic compound extrusion protein</fullName>
    </recommendedName>
</protein>
<keyword evidence="2" id="KW-0472">Membrane</keyword>
<reference evidence="3" key="1">
    <citation type="submission" date="2019-06" db="EMBL/GenBank/DDBJ databases">
        <authorList>
            <person name="Zheng W."/>
        </authorList>
    </citation>
    <scope>NUCLEOTIDE SEQUENCE</scope>
    <source>
        <strain evidence="3">QDHG01</strain>
    </source>
</reference>
<dbReference type="PANTHER" id="PTHR11206">
    <property type="entry name" value="MULTIDRUG RESISTANCE PROTEIN"/>
    <property type="match status" value="1"/>
</dbReference>
<dbReference type="AlphaFoldDB" id="A0A8J8T3V3"/>
<dbReference type="OrthoDB" id="295135at2759"/>
<feature type="transmembrane region" description="Helical" evidence="2">
    <location>
        <begin position="363"/>
        <end position="384"/>
    </location>
</feature>
<evidence type="ECO:0000313" key="3">
    <source>
        <dbReference type="EMBL" id="TNV80526.1"/>
    </source>
</evidence>
<dbReference type="InterPro" id="IPR002528">
    <property type="entry name" value="MATE_fam"/>
</dbReference>
<name>A0A8J8T3V3_HALGN</name>
<dbReference type="GO" id="GO:0042910">
    <property type="term" value="F:xenobiotic transmembrane transporter activity"/>
    <property type="evidence" value="ECO:0007669"/>
    <property type="project" value="InterPro"/>
</dbReference>
<keyword evidence="4" id="KW-1185">Reference proteome</keyword>
<evidence type="ECO:0000313" key="4">
    <source>
        <dbReference type="Proteomes" id="UP000785679"/>
    </source>
</evidence>
<feature type="transmembrane region" description="Helical" evidence="2">
    <location>
        <begin position="212"/>
        <end position="232"/>
    </location>
</feature>
<feature type="transmembrane region" description="Helical" evidence="2">
    <location>
        <begin position="328"/>
        <end position="351"/>
    </location>
</feature>
<dbReference type="GO" id="GO:0016020">
    <property type="term" value="C:membrane"/>
    <property type="evidence" value="ECO:0007669"/>
    <property type="project" value="InterPro"/>
</dbReference>
<feature type="transmembrane region" description="Helical" evidence="2">
    <location>
        <begin position="295"/>
        <end position="316"/>
    </location>
</feature>
<evidence type="ECO:0008006" key="5">
    <source>
        <dbReference type="Google" id="ProtNLM"/>
    </source>
</evidence>
<keyword evidence="2" id="KW-1133">Transmembrane helix</keyword>
<proteinExistence type="inferred from homology"/>
<dbReference type="EMBL" id="RRYP01007401">
    <property type="protein sequence ID" value="TNV80526.1"/>
    <property type="molecule type" value="Genomic_DNA"/>
</dbReference>